<name>A0ABW7ZY01_9ACTN</name>
<proteinExistence type="predicted"/>
<accession>A0ABW7ZY01</accession>
<keyword evidence="1" id="KW-0472">Membrane</keyword>
<feature type="transmembrane region" description="Helical" evidence="1">
    <location>
        <begin position="6"/>
        <end position="29"/>
    </location>
</feature>
<evidence type="ECO:0000256" key="1">
    <source>
        <dbReference type="SAM" id="Phobius"/>
    </source>
</evidence>
<keyword evidence="1" id="KW-1133">Transmembrane helix</keyword>
<comment type="caution">
    <text evidence="2">The sequence shown here is derived from an EMBL/GenBank/DDBJ whole genome shotgun (WGS) entry which is preliminary data.</text>
</comment>
<evidence type="ECO:0000313" key="2">
    <source>
        <dbReference type="EMBL" id="MFI7439048.1"/>
    </source>
</evidence>
<dbReference type="Proteomes" id="UP001612928">
    <property type="component" value="Unassembled WGS sequence"/>
</dbReference>
<sequence length="50" mass="5567">MEIAFMVAMGALIGSVLTIAVVVLVLAGIRGSEWPVLRRRRTVYRGFHPR</sequence>
<dbReference type="RefSeq" id="WP_180903594.1">
    <property type="nucleotide sequence ID" value="NZ_JBITMB010000001.1"/>
</dbReference>
<protein>
    <submittedName>
        <fullName evidence="2">Uncharacterized protein</fullName>
    </submittedName>
</protein>
<organism evidence="2 3">
    <name type="scientific">Nonomuraea indica</name>
    <dbReference type="NCBI Taxonomy" id="1581193"/>
    <lineage>
        <taxon>Bacteria</taxon>
        <taxon>Bacillati</taxon>
        <taxon>Actinomycetota</taxon>
        <taxon>Actinomycetes</taxon>
        <taxon>Streptosporangiales</taxon>
        <taxon>Streptosporangiaceae</taxon>
        <taxon>Nonomuraea</taxon>
    </lineage>
</organism>
<keyword evidence="1" id="KW-0812">Transmembrane</keyword>
<dbReference type="EMBL" id="JBITMB010000001">
    <property type="protein sequence ID" value="MFI7439048.1"/>
    <property type="molecule type" value="Genomic_DNA"/>
</dbReference>
<keyword evidence="3" id="KW-1185">Reference proteome</keyword>
<gene>
    <name evidence="2" type="ORF">ACIBP5_03680</name>
</gene>
<evidence type="ECO:0000313" key="3">
    <source>
        <dbReference type="Proteomes" id="UP001612928"/>
    </source>
</evidence>
<reference evidence="2 3" key="1">
    <citation type="submission" date="2024-10" db="EMBL/GenBank/DDBJ databases">
        <title>The Natural Products Discovery Center: Release of the First 8490 Sequenced Strains for Exploring Actinobacteria Biosynthetic Diversity.</title>
        <authorList>
            <person name="Kalkreuter E."/>
            <person name="Kautsar S.A."/>
            <person name="Yang D."/>
            <person name="Bader C.D."/>
            <person name="Teijaro C.N."/>
            <person name="Fluegel L."/>
            <person name="Davis C.M."/>
            <person name="Simpson J.R."/>
            <person name="Lauterbach L."/>
            <person name="Steele A.D."/>
            <person name="Gui C."/>
            <person name="Meng S."/>
            <person name="Li G."/>
            <person name="Viehrig K."/>
            <person name="Ye F."/>
            <person name="Su P."/>
            <person name="Kiefer A.F."/>
            <person name="Nichols A."/>
            <person name="Cepeda A.J."/>
            <person name="Yan W."/>
            <person name="Fan B."/>
            <person name="Jiang Y."/>
            <person name="Adhikari A."/>
            <person name="Zheng C.-J."/>
            <person name="Schuster L."/>
            <person name="Cowan T.M."/>
            <person name="Smanski M.J."/>
            <person name="Chevrette M.G."/>
            <person name="De Carvalho L.P.S."/>
            <person name="Shen B."/>
        </authorList>
    </citation>
    <scope>NUCLEOTIDE SEQUENCE [LARGE SCALE GENOMIC DNA]</scope>
    <source>
        <strain evidence="2 3">NPDC049503</strain>
    </source>
</reference>